<comment type="caution">
    <text evidence="6">The sequence shown here is derived from an EMBL/GenBank/DDBJ whole genome shotgun (WGS) entry which is preliminary data.</text>
</comment>
<evidence type="ECO:0000256" key="3">
    <source>
        <dbReference type="SAM" id="MobiDB-lite"/>
    </source>
</evidence>
<evidence type="ECO:0000259" key="5">
    <source>
        <dbReference type="Pfam" id="PF22725"/>
    </source>
</evidence>
<dbReference type="Gene3D" id="3.30.360.10">
    <property type="entry name" value="Dihydrodipicolinate Reductase, domain 2"/>
    <property type="match status" value="1"/>
</dbReference>
<evidence type="ECO:0000256" key="2">
    <source>
        <dbReference type="ARBA" id="ARBA00023002"/>
    </source>
</evidence>
<proteinExistence type="inferred from homology"/>
<dbReference type="Pfam" id="PF01408">
    <property type="entry name" value="GFO_IDH_MocA"/>
    <property type="match status" value="1"/>
</dbReference>
<protein>
    <submittedName>
        <fullName evidence="6">Predicted dehydrogenase</fullName>
    </submittedName>
</protein>
<dbReference type="SUPFAM" id="SSF55347">
    <property type="entry name" value="Glyceraldehyde-3-phosphate dehydrogenase-like, C-terminal domain"/>
    <property type="match status" value="1"/>
</dbReference>
<evidence type="ECO:0000256" key="1">
    <source>
        <dbReference type="ARBA" id="ARBA00010928"/>
    </source>
</evidence>
<dbReference type="InterPro" id="IPR008354">
    <property type="entry name" value="Glc-Fru_OxRdtase_bac"/>
</dbReference>
<dbReference type="InterPro" id="IPR006311">
    <property type="entry name" value="TAT_signal"/>
</dbReference>
<dbReference type="InterPro" id="IPR036291">
    <property type="entry name" value="NAD(P)-bd_dom_sf"/>
</dbReference>
<dbReference type="PRINTS" id="PR01775">
    <property type="entry name" value="GLFROXRDTASE"/>
</dbReference>
<feature type="region of interest" description="Disordered" evidence="3">
    <location>
        <begin position="35"/>
        <end position="69"/>
    </location>
</feature>
<dbReference type="InterPro" id="IPR055170">
    <property type="entry name" value="GFO_IDH_MocA-like_dom"/>
</dbReference>
<gene>
    <name evidence="6" type="ORF">SAMN06295970_102465</name>
</gene>
<feature type="domain" description="Gfo/Idh/MocA-like oxidoreductase N-terminal" evidence="4">
    <location>
        <begin position="73"/>
        <end position="196"/>
    </location>
</feature>
<dbReference type="PANTHER" id="PTHR22604">
    <property type="entry name" value="OXIDOREDUCTASES"/>
    <property type="match status" value="1"/>
</dbReference>
<dbReference type="InterPro" id="IPR050984">
    <property type="entry name" value="Gfo/Idh/MocA_domain"/>
</dbReference>
<dbReference type="Proteomes" id="UP001158049">
    <property type="component" value="Unassembled WGS sequence"/>
</dbReference>
<feature type="compositionally biased region" description="Basic and acidic residues" evidence="3">
    <location>
        <begin position="44"/>
        <end position="62"/>
    </location>
</feature>
<dbReference type="PROSITE" id="PS51318">
    <property type="entry name" value="TAT"/>
    <property type="match status" value="1"/>
</dbReference>
<evidence type="ECO:0000259" key="4">
    <source>
        <dbReference type="Pfam" id="PF01408"/>
    </source>
</evidence>
<dbReference type="InterPro" id="IPR000683">
    <property type="entry name" value="Gfo/Idh/MocA-like_OxRdtase_N"/>
</dbReference>
<reference evidence="6 7" key="1">
    <citation type="submission" date="2017-05" db="EMBL/GenBank/DDBJ databases">
        <authorList>
            <person name="Varghese N."/>
            <person name="Submissions S."/>
        </authorList>
    </citation>
    <scope>NUCLEOTIDE SEQUENCE [LARGE SCALE GENOMIC DNA]</scope>
    <source>
        <strain evidence="6 7">DSM 26001</strain>
    </source>
</reference>
<keyword evidence="7" id="KW-1185">Reference proteome</keyword>
<dbReference type="Pfam" id="PF22725">
    <property type="entry name" value="GFO_IDH_MocA_C3"/>
    <property type="match status" value="1"/>
</dbReference>
<dbReference type="EMBL" id="FXUL01000002">
    <property type="protein sequence ID" value="SMP50478.1"/>
    <property type="molecule type" value="Genomic_DNA"/>
</dbReference>
<evidence type="ECO:0000313" key="6">
    <source>
        <dbReference type="EMBL" id="SMP50478.1"/>
    </source>
</evidence>
<organism evidence="6 7">
    <name type="scientific">Noviherbaspirillum suwonense</name>
    <dbReference type="NCBI Taxonomy" id="1224511"/>
    <lineage>
        <taxon>Bacteria</taxon>
        <taxon>Pseudomonadati</taxon>
        <taxon>Pseudomonadota</taxon>
        <taxon>Betaproteobacteria</taxon>
        <taxon>Burkholderiales</taxon>
        <taxon>Oxalobacteraceae</taxon>
        <taxon>Noviherbaspirillum</taxon>
    </lineage>
</organism>
<dbReference type="RefSeq" id="WP_283441253.1">
    <property type="nucleotide sequence ID" value="NZ_FXUL01000002.1"/>
</dbReference>
<keyword evidence="2" id="KW-0560">Oxidoreductase</keyword>
<evidence type="ECO:0000313" key="7">
    <source>
        <dbReference type="Proteomes" id="UP001158049"/>
    </source>
</evidence>
<dbReference type="PANTHER" id="PTHR22604:SF105">
    <property type="entry name" value="TRANS-1,2-DIHYDROBENZENE-1,2-DIOL DEHYDROGENASE"/>
    <property type="match status" value="1"/>
</dbReference>
<dbReference type="SUPFAM" id="SSF51735">
    <property type="entry name" value="NAD(P)-binding Rossmann-fold domains"/>
    <property type="match status" value="1"/>
</dbReference>
<sequence length="422" mass="46294">MHPTLNAQPADDGNPSRRSFLKYASGIAAALAQAQAQGQQASADKVEFPPDHADTEAPEKMPEPGLPPNERVGYAVVGLGRLTVGRLLPALAKSRYSRLAALVSGDRAKALKLARQHGLGDQAVYSYQDFDRIADNPDVQVVYIVLPNSMHAEFTIRAARAGKHVLCEKPMANSVAECQQMIDACRQAKKKLMIAYRCQYEPLDRALLKMAREQKLGELKEFISANSQNMGDPRQWRLKKALAGGGPLPDVGIYCINAARFLSREEPIEVLGSVRNNPSDPRFREVEESVQFTLRFPSGFTATCSSGYNSHKSQFLRLQGTLGWAEIDPGYAYEGNRLRYGILDGGREVIHEPSISPSDQFMLEIDHMSQCVKADRQPHTPGEEGLQDQRIIEAIYASAASGRVVKLSAPGNTRGPEPEPAS</sequence>
<dbReference type="Gene3D" id="3.40.50.720">
    <property type="entry name" value="NAD(P)-binding Rossmann-like Domain"/>
    <property type="match status" value="1"/>
</dbReference>
<feature type="domain" description="GFO/IDH/MocA-like oxidoreductase" evidence="5">
    <location>
        <begin position="206"/>
        <end position="325"/>
    </location>
</feature>
<comment type="similarity">
    <text evidence="1">Belongs to the Gfo/Idh/MocA family.</text>
</comment>
<accession>A0ABY1Q087</accession>
<name>A0ABY1Q087_9BURK</name>